<feature type="transmembrane region" description="Helical" evidence="5">
    <location>
        <begin position="82"/>
        <end position="104"/>
    </location>
</feature>
<dbReference type="EMBL" id="CP034550">
    <property type="protein sequence ID" value="QFZ21232.1"/>
    <property type="molecule type" value="Genomic_DNA"/>
</dbReference>
<feature type="transmembrane region" description="Helical" evidence="5">
    <location>
        <begin position="17"/>
        <end position="35"/>
    </location>
</feature>
<dbReference type="CDD" id="cd13956">
    <property type="entry name" value="PT_UbiA"/>
    <property type="match status" value="1"/>
</dbReference>
<dbReference type="Proteomes" id="UP000325787">
    <property type="component" value="Chromosome"/>
</dbReference>
<dbReference type="OrthoDB" id="2908954at2"/>
<gene>
    <name evidence="6" type="ORF">EKG83_31040</name>
</gene>
<organism evidence="6 7">
    <name type="scientific">Saccharothrix syringae</name>
    <name type="common">Nocardiopsis syringae</name>
    <dbReference type="NCBI Taxonomy" id="103733"/>
    <lineage>
        <taxon>Bacteria</taxon>
        <taxon>Bacillati</taxon>
        <taxon>Actinomycetota</taxon>
        <taxon>Actinomycetes</taxon>
        <taxon>Pseudonocardiales</taxon>
        <taxon>Pseudonocardiaceae</taxon>
        <taxon>Saccharothrix</taxon>
    </lineage>
</organism>
<dbReference type="PANTHER" id="PTHR42723:SF1">
    <property type="entry name" value="CHLOROPHYLL SYNTHASE, CHLOROPLASTIC"/>
    <property type="match status" value="1"/>
</dbReference>
<sequence length="339" mass="34794">MSIGVALRAHVETWRPYTLWYVGLVGLGGAALVGADGEPWRLVAAWAAPTAAWLGGHYLGDWFDRDLDAGSKPHRPIPSGRLGLRTALVCGNACIAVLIGLALAGGWRTTLAAVLGVFGIVAYSRWLKARGIAGNLVRGALGAVALLFGACAAGPWPPGAVAPLLVLAAVFWLHDTASNLVGTLRDVAGDRAGGFRTLPVQRGLPFAVWTAVGLYAAVIGAAFVAGALLGAGGRPAYPVTVGVAAVLGVVALAPLVAHRADPPVVLSLRAHEVLVVERLVLASAAVGVGLGVGWQLGLLVPAAALTWWTQTAMRTRHELGTTRAVAVAAHRRVHGEGDS</sequence>
<dbReference type="GO" id="GO:0016020">
    <property type="term" value="C:membrane"/>
    <property type="evidence" value="ECO:0007669"/>
    <property type="project" value="UniProtKB-SubCell"/>
</dbReference>
<reference evidence="7" key="1">
    <citation type="journal article" date="2021" name="Curr. Microbiol.">
        <title>Complete genome of nocamycin-producing strain Saccharothrix syringae NRRL B-16468 reveals the biosynthetic potential for secondary metabolites.</title>
        <authorList>
            <person name="Mo X."/>
            <person name="Yang S."/>
        </authorList>
    </citation>
    <scope>NUCLEOTIDE SEQUENCE [LARGE SCALE GENOMIC DNA]</scope>
    <source>
        <strain evidence="7">ATCC 51364 / DSM 43886 / JCM 6844 / KCTC 9398 / NBRC 14523 / NRRL B-16468 / INA 2240</strain>
    </source>
</reference>
<evidence type="ECO:0000256" key="2">
    <source>
        <dbReference type="ARBA" id="ARBA00022692"/>
    </source>
</evidence>
<dbReference type="Gene3D" id="1.10.357.140">
    <property type="entry name" value="UbiA prenyltransferase"/>
    <property type="match status" value="1"/>
</dbReference>
<protein>
    <submittedName>
        <fullName evidence="6">Ubiquinone biosynthesis protein UbiA</fullName>
    </submittedName>
</protein>
<dbReference type="KEGG" id="ssyi:EKG83_31040"/>
<keyword evidence="7" id="KW-1185">Reference proteome</keyword>
<evidence type="ECO:0000256" key="5">
    <source>
        <dbReference type="SAM" id="Phobius"/>
    </source>
</evidence>
<accession>A0A5Q0H686</accession>
<dbReference type="AlphaFoldDB" id="A0A5Q0H686"/>
<feature type="transmembrane region" description="Helical" evidence="5">
    <location>
        <begin position="206"/>
        <end position="229"/>
    </location>
</feature>
<evidence type="ECO:0000256" key="4">
    <source>
        <dbReference type="ARBA" id="ARBA00023136"/>
    </source>
</evidence>
<feature type="transmembrane region" description="Helical" evidence="5">
    <location>
        <begin position="236"/>
        <end position="260"/>
    </location>
</feature>
<keyword evidence="4 5" id="KW-0472">Membrane</keyword>
<dbReference type="PANTHER" id="PTHR42723">
    <property type="entry name" value="CHLOROPHYLL SYNTHASE"/>
    <property type="match status" value="1"/>
</dbReference>
<evidence type="ECO:0000313" key="6">
    <source>
        <dbReference type="EMBL" id="QFZ21232.1"/>
    </source>
</evidence>
<feature type="transmembrane region" description="Helical" evidence="5">
    <location>
        <begin position="139"/>
        <end position="156"/>
    </location>
</feature>
<keyword evidence="2 5" id="KW-0812">Transmembrane</keyword>
<dbReference type="GO" id="GO:0016765">
    <property type="term" value="F:transferase activity, transferring alkyl or aryl (other than methyl) groups"/>
    <property type="evidence" value="ECO:0007669"/>
    <property type="project" value="InterPro"/>
</dbReference>
<proteinExistence type="predicted"/>
<name>A0A5Q0H686_SACSY</name>
<feature type="transmembrane region" description="Helical" evidence="5">
    <location>
        <begin position="280"/>
        <end position="308"/>
    </location>
</feature>
<dbReference type="InterPro" id="IPR050475">
    <property type="entry name" value="Prenyltransferase_related"/>
</dbReference>
<dbReference type="Pfam" id="PF01040">
    <property type="entry name" value="UbiA"/>
    <property type="match status" value="1"/>
</dbReference>
<dbReference type="InterPro" id="IPR044878">
    <property type="entry name" value="UbiA_sf"/>
</dbReference>
<feature type="transmembrane region" description="Helical" evidence="5">
    <location>
        <begin position="110"/>
        <end position="127"/>
    </location>
</feature>
<keyword evidence="6" id="KW-0830">Ubiquinone</keyword>
<evidence type="ECO:0000256" key="3">
    <source>
        <dbReference type="ARBA" id="ARBA00022989"/>
    </source>
</evidence>
<dbReference type="RefSeq" id="WP_033432071.1">
    <property type="nucleotide sequence ID" value="NZ_CP034550.1"/>
</dbReference>
<keyword evidence="3 5" id="KW-1133">Transmembrane helix</keyword>
<evidence type="ECO:0000256" key="1">
    <source>
        <dbReference type="ARBA" id="ARBA00004141"/>
    </source>
</evidence>
<dbReference type="InterPro" id="IPR000537">
    <property type="entry name" value="UbiA_prenyltransferase"/>
</dbReference>
<evidence type="ECO:0000313" key="7">
    <source>
        <dbReference type="Proteomes" id="UP000325787"/>
    </source>
</evidence>
<comment type="subcellular location">
    <subcellularLocation>
        <location evidence="1">Membrane</location>
        <topology evidence="1">Multi-pass membrane protein</topology>
    </subcellularLocation>
</comment>